<feature type="transmembrane region" description="Helical" evidence="1">
    <location>
        <begin position="20"/>
        <end position="41"/>
    </location>
</feature>
<organism evidence="2">
    <name type="scientific">marine sediment metagenome</name>
    <dbReference type="NCBI Taxonomy" id="412755"/>
    <lineage>
        <taxon>unclassified sequences</taxon>
        <taxon>metagenomes</taxon>
        <taxon>ecological metagenomes</taxon>
    </lineage>
</organism>
<reference evidence="2" key="1">
    <citation type="journal article" date="2014" name="Front. Microbiol.">
        <title>High frequency of phylogenetically diverse reductive dehalogenase-homologous genes in deep subseafloor sedimentary metagenomes.</title>
        <authorList>
            <person name="Kawai M."/>
            <person name="Futagami T."/>
            <person name="Toyoda A."/>
            <person name="Takaki Y."/>
            <person name="Nishi S."/>
            <person name="Hori S."/>
            <person name="Arai W."/>
            <person name="Tsubouchi T."/>
            <person name="Morono Y."/>
            <person name="Uchiyama I."/>
            <person name="Ito T."/>
            <person name="Fujiyama A."/>
            <person name="Inagaki F."/>
            <person name="Takami H."/>
        </authorList>
    </citation>
    <scope>NUCLEOTIDE SEQUENCE</scope>
    <source>
        <strain evidence="2">Expedition CK06-06</strain>
    </source>
</reference>
<sequence>MFFIDKNIYNDENSNIETHHYIGLISWYVIFIVIIPLLIIHSKSFNELKYYLPIIDLIANIFSVSGKENKQIFKDVYSLSPNNIVSFISTNFINLLALTGVAWNGVDVAIKRKSMLDGIFVMVIMYVATYLIPTQGIPFAVNFLQEKIDKALYKKYDKNKIDIYGYLGGIIVIIVLYTLEYNLIKYYLEILSKSIP</sequence>
<evidence type="ECO:0000313" key="2">
    <source>
        <dbReference type="EMBL" id="GAG12447.1"/>
    </source>
</evidence>
<evidence type="ECO:0000256" key="1">
    <source>
        <dbReference type="SAM" id="Phobius"/>
    </source>
</evidence>
<dbReference type="EMBL" id="BARS01026174">
    <property type="protein sequence ID" value="GAG12447.1"/>
    <property type="molecule type" value="Genomic_DNA"/>
</dbReference>
<comment type="caution">
    <text evidence="2">The sequence shown here is derived from an EMBL/GenBank/DDBJ whole genome shotgun (WGS) entry which is preliminary data.</text>
</comment>
<proteinExistence type="predicted"/>
<feature type="transmembrane region" description="Helical" evidence="1">
    <location>
        <begin position="163"/>
        <end position="184"/>
    </location>
</feature>
<keyword evidence="1" id="KW-1133">Transmembrane helix</keyword>
<gene>
    <name evidence="2" type="ORF">S01H1_41277</name>
</gene>
<name>X0VMR2_9ZZZZ</name>
<keyword evidence="1" id="KW-0812">Transmembrane</keyword>
<keyword evidence="1" id="KW-0472">Membrane</keyword>
<feature type="transmembrane region" description="Helical" evidence="1">
    <location>
        <begin position="118"/>
        <end position="143"/>
    </location>
</feature>
<dbReference type="AlphaFoldDB" id="X0VMR2"/>
<accession>X0VMR2</accession>
<protein>
    <submittedName>
        <fullName evidence="2">Uncharacterized protein</fullName>
    </submittedName>
</protein>
<feature type="transmembrane region" description="Helical" evidence="1">
    <location>
        <begin position="84"/>
        <end position="106"/>
    </location>
</feature>